<gene>
    <name evidence="6" type="ORF">CLV70_107346</name>
</gene>
<dbReference type="GO" id="GO:0009307">
    <property type="term" value="P:DNA restriction-modification system"/>
    <property type="evidence" value="ECO:0007669"/>
    <property type="project" value="InterPro"/>
</dbReference>
<dbReference type="InterPro" id="IPR036388">
    <property type="entry name" value="WH-like_DNA-bd_sf"/>
</dbReference>
<proteinExistence type="predicted"/>
<dbReference type="RefSeq" id="WP_106127611.1">
    <property type="nucleotide sequence ID" value="NZ_PVZG01000007.1"/>
</dbReference>
<name>A0A2T0S6J2_9ACTN</name>
<evidence type="ECO:0000313" key="6">
    <source>
        <dbReference type="EMBL" id="PRY29037.1"/>
    </source>
</evidence>
<keyword evidence="3" id="KW-0378">Hydrolase</keyword>
<dbReference type="InterPro" id="IPR037057">
    <property type="entry name" value="DNA_rep_MutH/T2_RE_sf"/>
</dbReference>
<keyword evidence="7" id="KW-1185">Reference proteome</keyword>
<accession>A0A2T0S6J2</accession>
<keyword evidence="1" id="KW-0540">Nuclease</keyword>
<dbReference type="AlphaFoldDB" id="A0A2T0S6J2"/>
<dbReference type="CDD" id="cd22338">
    <property type="entry name" value="NaeI-like"/>
    <property type="match status" value="1"/>
</dbReference>
<dbReference type="OrthoDB" id="9179812at2"/>
<reference evidence="6 7" key="1">
    <citation type="submission" date="2018-03" db="EMBL/GenBank/DDBJ databases">
        <title>Genomic Encyclopedia of Archaeal and Bacterial Type Strains, Phase II (KMG-II): from individual species to whole genera.</title>
        <authorList>
            <person name="Goeker M."/>
        </authorList>
    </citation>
    <scope>NUCLEOTIDE SEQUENCE [LARGE SCALE GENOMIC DNA]</scope>
    <source>
        <strain evidence="6 7">DSM 45348</strain>
    </source>
</reference>
<keyword evidence="2 6" id="KW-0255">Endonuclease</keyword>
<evidence type="ECO:0000256" key="2">
    <source>
        <dbReference type="ARBA" id="ARBA00022759"/>
    </source>
</evidence>
<dbReference type="SUPFAM" id="SSF52980">
    <property type="entry name" value="Restriction endonuclease-like"/>
    <property type="match status" value="1"/>
</dbReference>
<organism evidence="6 7">
    <name type="scientific">Pseudosporangium ferrugineum</name>
    <dbReference type="NCBI Taxonomy" id="439699"/>
    <lineage>
        <taxon>Bacteria</taxon>
        <taxon>Bacillati</taxon>
        <taxon>Actinomycetota</taxon>
        <taxon>Actinomycetes</taxon>
        <taxon>Micromonosporales</taxon>
        <taxon>Micromonosporaceae</taxon>
        <taxon>Pseudosporangium</taxon>
    </lineage>
</organism>
<feature type="compositionally biased region" description="Acidic residues" evidence="4">
    <location>
        <begin position="11"/>
        <end position="26"/>
    </location>
</feature>
<evidence type="ECO:0000256" key="4">
    <source>
        <dbReference type="SAM" id="MobiDB-lite"/>
    </source>
</evidence>
<evidence type="ECO:0000256" key="3">
    <source>
        <dbReference type="ARBA" id="ARBA00022801"/>
    </source>
</evidence>
<dbReference type="InterPro" id="IPR011335">
    <property type="entry name" value="Restrct_endonuc-II-like"/>
</dbReference>
<comment type="caution">
    <text evidence="6">The sequence shown here is derived from an EMBL/GenBank/DDBJ whole genome shotgun (WGS) entry which is preliminary data.</text>
</comment>
<sequence length="390" mass="43136">MESRRNAEPIFEPDDDAASASTDDESLPVVDAPEAAHAVVASAHLSTDPDLEVAYEYFKERAADFGPAIRQALDEVIASGRTRRWNLDQCNNQEKAYVGVNLENVLRQKFDLSHGLLGMDFDISGIDVDCKWSRNYGGWQIPKEATGHICLLVHGDDLANTMAVGVIRIREDILVGGNRDLKRTIQRPEGLSSVRWIIADGESALPENFLMSISKADREAILGPRGGNARAIELFRRCEGLIIHRRVIEAIGQQVDDARRFRGEVRAELARQGFEVLNGHWKSHRARARELGGLDIAGHTQWVALRTDGSTPARRAELDPVRRREADAFRREMIAGLAEISRRRSAQRKAAKAARVTLAEAVAEAAAVEREVRAAFAIAESAATSLPQRE</sequence>
<feature type="domain" description="Type II restriction enzyme NaeI" evidence="5">
    <location>
        <begin position="65"/>
        <end position="331"/>
    </location>
</feature>
<feature type="region of interest" description="Disordered" evidence="4">
    <location>
        <begin position="1"/>
        <end position="26"/>
    </location>
</feature>
<protein>
    <submittedName>
        <fullName evidence="6">Restriction endonuclease NaeI</fullName>
    </submittedName>
</protein>
<evidence type="ECO:0000256" key="1">
    <source>
        <dbReference type="ARBA" id="ARBA00022722"/>
    </source>
</evidence>
<dbReference type="GO" id="GO:0003677">
    <property type="term" value="F:DNA binding"/>
    <property type="evidence" value="ECO:0007669"/>
    <property type="project" value="InterPro"/>
</dbReference>
<dbReference type="Pfam" id="PF09126">
    <property type="entry name" value="NaeI"/>
    <property type="match status" value="1"/>
</dbReference>
<evidence type="ECO:0000313" key="7">
    <source>
        <dbReference type="Proteomes" id="UP000239209"/>
    </source>
</evidence>
<dbReference type="InterPro" id="IPR015210">
    <property type="entry name" value="NaeI"/>
</dbReference>
<dbReference type="EMBL" id="PVZG01000007">
    <property type="protein sequence ID" value="PRY29037.1"/>
    <property type="molecule type" value="Genomic_DNA"/>
</dbReference>
<dbReference type="GO" id="GO:0009036">
    <property type="term" value="F:type II site-specific deoxyribonuclease activity"/>
    <property type="evidence" value="ECO:0007669"/>
    <property type="project" value="InterPro"/>
</dbReference>
<evidence type="ECO:0000259" key="5">
    <source>
        <dbReference type="Pfam" id="PF09126"/>
    </source>
</evidence>
<dbReference type="Gene3D" id="1.10.10.10">
    <property type="entry name" value="Winged helix-like DNA-binding domain superfamily/Winged helix DNA-binding domain"/>
    <property type="match status" value="1"/>
</dbReference>
<dbReference type="Proteomes" id="UP000239209">
    <property type="component" value="Unassembled WGS sequence"/>
</dbReference>
<dbReference type="Gene3D" id="3.40.600.10">
    <property type="entry name" value="DNA mismatch repair MutH/Restriction endonuclease, type II"/>
    <property type="match status" value="1"/>
</dbReference>